<dbReference type="Proteomes" id="UP001381693">
    <property type="component" value="Unassembled WGS sequence"/>
</dbReference>
<comment type="caution">
    <text evidence="9">The sequence shown here is derived from an EMBL/GenBank/DDBJ whole genome shotgun (WGS) entry which is preliminary data.</text>
</comment>
<name>A0AAN8WM19_HALRR</name>
<keyword evidence="2" id="KW-0436">Ligase</keyword>
<evidence type="ECO:0000259" key="8">
    <source>
        <dbReference type="Pfam" id="PF00501"/>
    </source>
</evidence>
<keyword evidence="3" id="KW-0547">Nucleotide-binding</keyword>
<dbReference type="PANTHER" id="PTHR43107">
    <property type="entry name" value="LONG-CHAIN FATTY ACID TRANSPORT PROTEIN"/>
    <property type="match status" value="1"/>
</dbReference>
<feature type="non-terminal residue" evidence="9">
    <location>
        <position position="1"/>
    </location>
</feature>
<dbReference type="GO" id="GO:0005324">
    <property type="term" value="F:long-chain fatty acid transmembrane transporter activity"/>
    <property type="evidence" value="ECO:0007669"/>
    <property type="project" value="TreeGrafter"/>
</dbReference>
<evidence type="ECO:0000256" key="6">
    <source>
        <dbReference type="ARBA" id="ARBA00041297"/>
    </source>
</evidence>
<dbReference type="Gene3D" id="3.40.50.12780">
    <property type="entry name" value="N-terminal domain of ligase-like"/>
    <property type="match status" value="1"/>
</dbReference>
<dbReference type="Pfam" id="PF00501">
    <property type="entry name" value="AMP-binding"/>
    <property type="match status" value="1"/>
</dbReference>
<dbReference type="GO" id="GO:0044539">
    <property type="term" value="P:long-chain fatty acid import into cell"/>
    <property type="evidence" value="ECO:0007669"/>
    <property type="project" value="TreeGrafter"/>
</dbReference>
<evidence type="ECO:0000256" key="4">
    <source>
        <dbReference type="ARBA" id="ARBA00022840"/>
    </source>
</evidence>
<dbReference type="EMBL" id="JAXCGZ010021189">
    <property type="protein sequence ID" value="KAK7057004.1"/>
    <property type="molecule type" value="Genomic_DNA"/>
</dbReference>
<protein>
    <recommendedName>
        <fullName evidence="6">Long-chain-fatty-acid--CoA ligase</fullName>
    </recommendedName>
</protein>
<evidence type="ECO:0000313" key="10">
    <source>
        <dbReference type="Proteomes" id="UP001381693"/>
    </source>
</evidence>
<reference evidence="9 10" key="1">
    <citation type="submission" date="2023-11" db="EMBL/GenBank/DDBJ databases">
        <title>Halocaridina rubra genome assembly.</title>
        <authorList>
            <person name="Smith C."/>
        </authorList>
    </citation>
    <scope>NUCLEOTIDE SEQUENCE [LARGE SCALE GENOMIC DNA]</scope>
    <source>
        <strain evidence="9">EP-1</strain>
        <tissue evidence="9">Whole</tissue>
    </source>
</reference>
<feature type="domain" description="AMP-dependent synthetase/ligase" evidence="8">
    <location>
        <begin position="1"/>
        <end position="183"/>
    </location>
</feature>
<proteinExistence type="inferred from homology"/>
<evidence type="ECO:0000256" key="2">
    <source>
        <dbReference type="ARBA" id="ARBA00022598"/>
    </source>
</evidence>
<dbReference type="GO" id="GO:0005886">
    <property type="term" value="C:plasma membrane"/>
    <property type="evidence" value="ECO:0007669"/>
    <property type="project" value="TreeGrafter"/>
</dbReference>
<comment type="similarity">
    <text evidence="1">Belongs to the ATP-dependent AMP-binding enzyme family.</text>
</comment>
<evidence type="ECO:0000313" key="9">
    <source>
        <dbReference type="EMBL" id="KAK7057004.1"/>
    </source>
</evidence>
<dbReference type="GO" id="GO:0005524">
    <property type="term" value="F:ATP binding"/>
    <property type="evidence" value="ECO:0007669"/>
    <property type="project" value="UniProtKB-KW"/>
</dbReference>
<evidence type="ECO:0000256" key="1">
    <source>
        <dbReference type="ARBA" id="ARBA00006432"/>
    </source>
</evidence>
<dbReference type="GO" id="GO:0004467">
    <property type="term" value="F:long-chain fatty acid-CoA ligase activity"/>
    <property type="evidence" value="ECO:0007669"/>
    <property type="project" value="TreeGrafter"/>
</dbReference>
<dbReference type="PANTHER" id="PTHR43107:SF15">
    <property type="entry name" value="FATTY ACID TRANSPORT PROTEIN 3, ISOFORM A"/>
    <property type="match status" value="1"/>
</dbReference>
<dbReference type="AlphaFoldDB" id="A0AAN8WM19"/>
<dbReference type="GO" id="GO:0005789">
    <property type="term" value="C:endoplasmic reticulum membrane"/>
    <property type="evidence" value="ECO:0007669"/>
    <property type="project" value="TreeGrafter"/>
</dbReference>
<dbReference type="InterPro" id="IPR020845">
    <property type="entry name" value="AMP-binding_CS"/>
</dbReference>
<accession>A0AAN8WM19</accession>
<evidence type="ECO:0000256" key="5">
    <source>
        <dbReference type="ARBA" id="ARBA00036527"/>
    </source>
</evidence>
<gene>
    <name evidence="9" type="ORF">SK128_012333</name>
</gene>
<keyword evidence="10" id="KW-1185">Reference proteome</keyword>
<comment type="catalytic activity">
    <reaction evidence="5">
        <text>a very long-chain fatty acid + ATP + CoA = a very long-chain fatty acyl-CoA + AMP + diphosphate</text>
        <dbReference type="Rhea" id="RHEA:54536"/>
        <dbReference type="ChEBI" id="CHEBI:30616"/>
        <dbReference type="ChEBI" id="CHEBI:33019"/>
        <dbReference type="ChEBI" id="CHEBI:57287"/>
        <dbReference type="ChEBI" id="CHEBI:58950"/>
        <dbReference type="ChEBI" id="CHEBI:138261"/>
        <dbReference type="ChEBI" id="CHEBI:456215"/>
    </reaction>
    <physiologicalReaction direction="left-to-right" evidence="5">
        <dbReference type="Rhea" id="RHEA:54537"/>
    </physiologicalReaction>
</comment>
<comment type="catalytic activity">
    <reaction evidence="7">
        <text>tetracosanoate + ATP + CoA = tetracosanoyl-CoA + AMP + diphosphate</text>
        <dbReference type="Rhea" id="RHEA:33639"/>
        <dbReference type="ChEBI" id="CHEBI:30616"/>
        <dbReference type="ChEBI" id="CHEBI:31014"/>
        <dbReference type="ChEBI" id="CHEBI:33019"/>
        <dbReference type="ChEBI" id="CHEBI:57287"/>
        <dbReference type="ChEBI" id="CHEBI:65052"/>
        <dbReference type="ChEBI" id="CHEBI:456215"/>
    </reaction>
    <physiologicalReaction direction="left-to-right" evidence="7">
        <dbReference type="Rhea" id="RHEA:33640"/>
    </physiologicalReaction>
</comment>
<dbReference type="InterPro" id="IPR000873">
    <property type="entry name" value="AMP-dep_synth/lig_dom"/>
</dbReference>
<dbReference type="InterPro" id="IPR042099">
    <property type="entry name" value="ANL_N_sf"/>
</dbReference>
<dbReference type="SUPFAM" id="SSF56801">
    <property type="entry name" value="Acetyl-CoA synthetase-like"/>
    <property type="match status" value="1"/>
</dbReference>
<evidence type="ECO:0000256" key="7">
    <source>
        <dbReference type="ARBA" id="ARBA00048666"/>
    </source>
</evidence>
<organism evidence="9 10">
    <name type="scientific">Halocaridina rubra</name>
    <name type="common">Hawaiian red shrimp</name>
    <dbReference type="NCBI Taxonomy" id="373956"/>
    <lineage>
        <taxon>Eukaryota</taxon>
        <taxon>Metazoa</taxon>
        <taxon>Ecdysozoa</taxon>
        <taxon>Arthropoda</taxon>
        <taxon>Crustacea</taxon>
        <taxon>Multicrustacea</taxon>
        <taxon>Malacostraca</taxon>
        <taxon>Eumalacostraca</taxon>
        <taxon>Eucarida</taxon>
        <taxon>Decapoda</taxon>
        <taxon>Pleocyemata</taxon>
        <taxon>Caridea</taxon>
        <taxon>Atyoidea</taxon>
        <taxon>Atyidae</taxon>
        <taxon>Halocaridina</taxon>
    </lineage>
</organism>
<keyword evidence="4" id="KW-0067">ATP-binding</keyword>
<evidence type="ECO:0000256" key="3">
    <source>
        <dbReference type="ARBA" id="ARBA00022741"/>
    </source>
</evidence>
<dbReference type="PROSITE" id="PS00455">
    <property type="entry name" value="AMP_BINDING"/>
    <property type="match status" value="1"/>
</dbReference>
<sequence>IGAIPALINYNLREDPLAHCIKVANCKAIVCGKETQDAINDLTDNELTSLPTYVLNAAKEEIVLKDAVCLDSAFASAEKYTPPQLENVGFTDKMVYIYTSGTTGLPKAAVIKHSRASLAAIGMATMIGATSLDILYDPLPLYHTAGGIMGVGQTLVNGATVVIRRKFSVTHYWSDCLKYGCTVRIIVCHE</sequence>